<dbReference type="GO" id="GO:0033499">
    <property type="term" value="P:galactose catabolic process via UDP-galactose, Leloir pathway"/>
    <property type="evidence" value="ECO:0007669"/>
    <property type="project" value="TreeGrafter"/>
</dbReference>
<proteinExistence type="predicted"/>
<sequence>MVGISAILTSLSAAATSWWDGGSPFAAYTALWPTDGEGKYIIEAEGIRMAFTAHNGGAPTNLWINDTNGNEVDILLGLDKAEEYVNYTGILGGTLVENKPTYEKKLILKILPGRVTGPISGASFQINNKTYHTLPNSPDGKSTVDGGDMGWSRRPLDLVSHTQNSILFVKFDRAGKHGLPGTAASSIAHAVYPNEWRIAYGVTPSRTSDPIPINLSLMTFWNLDGFVSGSSGTVREHVLHMPFSGFRLEEDEHGIPTGDIKSNVKDSRHDFWSQPKAISEALDKKQEQDHDYDILHLINRREPFDKDTSPVATLSSPLSGIFMDLYTDRAAVRLRTWNNSTAPNLTLKQCQGGIERKVKKSAALSLQMQDWPDALNHPEWQRQNHVLFGPERLMTTFTKFKFSVKKIDGL</sequence>
<dbReference type="GO" id="GO:0006006">
    <property type="term" value="P:glucose metabolic process"/>
    <property type="evidence" value="ECO:0007669"/>
    <property type="project" value="TreeGrafter"/>
</dbReference>
<dbReference type="SUPFAM" id="SSF74650">
    <property type="entry name" value="Galactose mutarotase-like"/>
    <property type="match status" value="1"/>
</dbReference>
<organism evidence="2 3">
    <name type="scientific">Phomopsis amygdali</name>
    <name type="common">Fusicoccum amygdali</name>
    <dbReference type="NCBI Taxonomy" id="1214568"/>
    <lineage>
        <taxon>Eukaryota</taxon>
        <taxon>Fungi</taxon>
        <taxon>Dikarya</taxon>
        <taxon>Ascomycota</taxon>
        <taxon>Pezizomycotina</taxon>
        <taxon>Sordariomycetes</taxon>
        <taxon>Sordariomycetidae</taxon>
        <taxon>Diaporthales</taxon>
        <taxon>Diaporthaceae</taxon>
        <taxon>Diaporthe</taxon>
    </lineage>
</organism>
<evidence type="ECO:0000313" key="2">
    <source>
        <dbReference type="EMBL" id="KAK2601341.1"/>
    </source>
</evidence>
<name>A0AAD9S941_PHOAM</name>
<evidence type="ECO:0000313" key="3">
    <source>
        <dbReference type="Proteomes" id="UP001265746"/>
    </source>
</evidence>
<reference evidence="2" key="1">
    <citation type="submission" date="2023-06" db="EMBL/GenBank/DDBJ databases">
        <authorList>
            <person name="Noh H."/>
        </authorList>
    </citation>
    <scope>NUCLEOTIDE SEQUENCE</scope>
    <source>
        <strain evidence="2">DUCC20226</strain>
    </source>
</reference>
<gene>
    <name evidence="2" type="ORF">N8I77_010796</name>
</gene>
<dbReference type="InterPro" id="IPR008183">
    <property type="entry name" value="Aldose_1/G6P_1-epimerase"/>
</dbReference>
<dbReference type="GO" id="GO:0004034">
    <property type="term" value="F:aldose 1-epimerase activity"/>
    <property type="evidence" value="ECO:0007669"/>
    <property type="project" value="TreeGrafter"/>
</dbReference>
<feature type="chain" id="PRO_5042111541" evidence="1">
    <location>
        <begin position="18"/>
        <end position="410"/>
    </location>
</feature>
<dbReference type="EMBL" id="JAUJFL010000006">
    <property type="protein sequence ID" value="KAK2601341.1"/>
    <property type="molecule type" value="Genomic_DNA"/>
</dbReference>
<dbReference type="InterPro" id="IPR011013">
    <property type="entry name" value="Gal_mutarotase_sf_dom"/>
</dbReference>
<keyword evidence="3" id="KW-1185">Reference proteome</keyword>
<protein>
    <submittedName>
        <fullName evidence="2">Uncharacterized protein</fullName>
    </submittedName>
</protein>
<keyword evidence="1" id="KW-0732">Signal</keyword>
<dbReference type="Pfam" id="PF01263">
    <property type="entry name" value="Aldose_epim"/>
    <property type="match status" value="1"/>
</dbReference>
<dbReference type="AlphaFoldDB" id="A0AAD9S941"/>
<comment type="caution">
    <text evidence="2">The sequence shown here is derived from an EMBL/GenBank/DDBJ whole genome shotgun (WGS) entry which is preliminary data.</text>
</comment>
<dbReference type="InterPro" id="IPR014718">
    <property type="entry name" value="GH-type_carb-bd"/>
</dbReference>
<dbReference type="Gene3D" id="2.70.98.10">
    <property type="match status" value="1"/>
</dbReference>
<dbReference type="PANTHER" id="PTHR10091">
    <property type="entry name" value="ALDOSE-1-EPIMERASE"/>
    <property type="match status" value="1"/>
</dbReference>
<dbReference type="PANTHER" id="PTHR10091:SF6">
    <property type="entry name" value="1-EPIMERASE, PUTATIVE (AFU_ORTHOLOGUE AFUA_3G13240)-RELATED"/>
    <property type="match status" value="1"/>
</dbReference>
<dbReference type="GO" id="GO:0030246">
    <property type="term" value="F:carbohydrate binding"/>
    <property type="evidence" value="ECO:0007669"/>
    <property type="project" value="InterPro"/>
</dbReference>
<dbReference type="Proteomes" id="UP001265746">
    <property type="component" value="Unassembled WGS sequence"/>
</dbReference>
<feature type="signal peptide" evidence="1">
    <location>
        <begin position="1"/>
        <end position="17"/>
    </location>
</feature>
<accession>A0AAD9S941</accession>
<evidence type="ECO:0000256" key="1">
    <source>
        <dbReference type="SAM" id="SignalP"/>
    </source>
</evidence>